<gene>
    <name evidence="12" type="ORF">GSI_10861</name>
</gene>
<feature type="transmembrane region" description="Helical" evidence="10">
    <location>
        <begin position="197"/>
        <end position="221"/>
    </location>
</feature>
<organism evidence="12 13">
    <name type="scientific">Ganoderma sinense ZZ0214-1</name>
    <dbReference type="NCBI Taxonomy" id="1077348"/>
    <lineage>
        <taxon>Eukaryota</taxon>
        <taxon>Fungi</taxon>
        <taxon>Dikarya</taxon>
        <taxon>Basidiomycota</taxon>
        <taxon>Agaricomycotina</taxon>
        <taxon>Agaricomycetes</taxon>
        <taxon>Polyporales</taxon>
        <taxon>Polyporaceae</taxon>
        <taxon>Ganoderma</taxon>
    </lineage>
</organism>
<evidence type="ECO:0000256" key="9">
    <source>
        <dbReference type="SAM" id="MobiDB-lite"/>
    </source>
</evidence>
<evidence type="ECO:0000313" key="13">
    <source>
        <dbReference type="Proteomes" id="UP000230002"/>
    </source>
</evidence>
<evidence type="ECO:0000256" key="5">
    <source>
        <dbReference type="ARBA" id="ARBA00023065"/>
    </source>
</evidence>
<feature type="transmembrane region" description="Helical" evidence="10">
    <location>
        <begin position="328"/>
        <end position="350"/>
    </location>
</feature>
<keyword evidence="6 10" id="KW-0472">Membrane</keyword>
<comment type="caution">
    <text evidence="12">The sequence shown here is derived from an EMBL/GenBank/DDBJ whole genome shotgun (WGS) entry which is preliminary data.</text>
</comment>
<evidence type="ECO:0000256" key="6">
    <source>
        <dbReference type="ARBA" id="ARBA00023136"/>
    </source>
</evidence>
<reference evidence="12 13" key="1">
    <citation type="journal article" date="2015" name="Sci. Rep.">
        <title>Chromosome-level genome map provides insights into diverse defense mechanisms in the medicinal fungus Ganoderma sinense.</title>
        <authorList>
            <person name="Zhu Y."/>
            <person name="Xu J."/>
            <person name="Sun C."/>
            <person name="Zhou S."/>
            <person name="Xu H."/>
            <person name="Nelson D.R."/>
            <person name="Qian J."/>
            <person name="Song J."/>
            <person name="Luo H."/>
            <person name="Xiang L."/>
            <person name="Li Y."/>
            <person name="Xu Z."/>
            <person name="Ji A."/>
            <person name="Wang L."/>
            <person name="Lu S."/>
            <person name="Hayward A."/>
            <person name="Sun W."/>
            <person name="Li X."/>
            <person name="Schwartz D.C."/>
            <person name="Wang Y."/>
            <person name="Chen S."/>
        </authorList>
    </citation>
    <scope>NUCLEOTIDE SEQUENCE [LARGE SCALE GENOMIC DNA]</scope>
    <source>
        <strain evidence="12 13">ZZ0214-1</strain>
    </source>
</reference>
<feature type="region of interest" description="Disordered" evidence="9">
    <location>
        <begin position="911"/>
        <end position="1035"/>
    </location>
</feature>
<feature type="transmembrane region" description="Helical" evidence="10">
    <location>
        <begin position="711"/>
        <end position="730"/>
    </location>
</feature>
<feature type="transmembrane region" description="Helical" evidence="10">
    <location>
        <begin position="275"/>
        <end position="298"/>
    </location>
</feature>
<dbReference type="PANTHER" id="PTHR11003:SF342">
    <property type="entry name" value="OUTWARD-RECTIFIER POTASSIUM CHANNEL TOK1"/>
    <property type="match status" value="1"/>
</dbReference>
<feature type="compositionally biased region" description="Basic and acidic residues" evidence="9">
    <location>
        <begin position="911"/>
        <end position="921"/>
    </location>
</feature>
<feature type="compositionally biased region" description="Low complexity" evidence="9">
    <location>
        <begin position="1026"/>
        <end position="1035"/>
    </location>
</feature>
<feature type="domain" description="Potassium channel" evidence="11">
    <location>
        <begin position="663"/>
        <end position="733"/>
    </location>
</feature>
<evidence type="ECO:0000256" key="4">
    <source>
        <dbReference type="ARBA" id="ARBA00022989"/>
    </source>
</evidence>
<accession>A0A2G8S2D0</accession>
<comment type="subcellular location">
    <subcellularLocation>
        <location evidence="1">Membrane</location>
        <topology evidence="1">Multi-pass membrane protein</topology>
    </subcellularLocation>
</comment>
<feature type="transmembrane region" description="Helical" evidence="10">
    <location>
        <begin position="233"/>
        <end position="254"/>
    </location>
</feature>
<keyword evidence="3 8" id="KW-0812">Transmembrane</keyword>
<feature type="transmembrane region" description="Helical" evidence="10">
    <location>
        <begin position="680"/>
        <end position="699"/>
    </location>
</feature>
<dbReference type="GO" id="GO:0022841">
    <property type="term" value="F:potassium ion leak channel activity"/>
    <property type="evidence" value="ECO:0007669"/>
    <property type="project" value="TreeGrafter"/>
</dbReference>
<dbReference type="PRINTS" id="PR01333">
    <property type="entry name" value="2POREKCHANEL"/>
</dbReference>
<dbReference type="EMBL" id="AYKW01000034">
    <property type="protein sequence ID" value="PIL27708.1"/>
    <property type="molecule type" value="Genomic_DNA"/>
</dbReference>
<dbReference type="Gene3D" id="1.10.287.70">
    <property type="match status" value="2"/>
</dbReference>
<dbReference type="SUPFAM" id="SSF81324">
    <property type="entry name" value="Voltage-gated potassium channels"/>
    <property type="match status" value="2"/>
</dbReference>
<dbReference type="Proteomes" id="UP000230002">
    <property type="component" value="Unassembled WGS sequence"/>
</dbReference>
<evidence type="ECO:0000313" key="12">
    <source>
        <dbReference type="EMBL" id="PIL27708.1"/>
    </source>
</evidence>
<dbReference type="STRING" id="1077348.A0A2G8S2D0"/>
<protein>
    <submittedName>
        <fullName evidence="12">Transporter</fullName>
    </submittedName>
</protein>
<feature type="compositionally biased region" description="Low complexity" evidence="9">
    <location>
        <begin position="1009"/>
        <end position="1019"/>
    </location>
</feature>
<dbReference type="GO" id="GO:0005886">
    <property type="term" value="C:plasma membrane"/>
    <property type="evidence" value="ECO:0007669"/>
    <property type="project" value="TreeGrafter"/>
</dbReference>
<evidence type="ECO:0000256" key="8">
    <source>
        <dbReference type="RuleBase" id="RU003857"/>
    </source>
</evidence>
<evidence type="ECO:0000259" key="11">
    <source>
        <dbReference type="Pfam" id="PF07885"/>
    </source>
</evidence>
<keyword evidence="4 10" id="KW-1133">Transmembrane helix</keyword>
<evidence type="ECO:0000256" key="1">
    <source>
        <dbReference type="ARBA" id="ARBA00004141"/>
    </source>
</evidence>
<feature type="region of interest" description="Disordered" evidence="9">
    <location>
        <begin position="24"/>
        <end position="60"/>
    </location>
</feature>
<keyword evidence="5 8" id="KW-0406">Ion transport</keyword>
<feature type="compositionally biased region" description="Basic and acidic residues" evidence="9">
    <location>
        <begin position="24"/>
        <end position="57"/>
    </location>
</feature>
<feature type="transmembrane region" description="Helical" evidence="10">
    <location>
        <begin position="652"/>
        <end position="674"/>
    </location>
</feature>
<dbReference type="InterPro" id="IPR013099">
    <property type="entry name" value="K_chnl_dom"/>
</dbReference>
<comment type="similarity">
    <text evidence="8">Belongs to the two pore domain potassium channel (TC 1.A.1.8) family.</text>
</comment>
<feature type="transmembrane region" description="Helical" evidence="10">
    <location>
        <begin position="169"/>
        <end position="190"/>
    </location>
</feature>
<feature type="domain" description="Potassium channel" evidence="11">
    <location>
        <begin position="282"/>
        <end position="355"/>
    </location>
</feature>
<keyword evidence="2 8" id="KW-0813">Transport</keyword>
<name>A0A2G8S2D0_9APHY</name>
<dbReference type="Pfam" id="PF07885">
    <property type="entry name" value="Ion_trans_2"/>
    <property type="match status" value="2"/>
</dbReference>
<keyword evidence="13" id="KW-1185">Reference proteome</keyword>
<feature type="compositionally biased region" description="Basic and acidic residues" evidence="9">
    <location>
        <begin position="940"/>
        <end position="959"/>
    </location>
</feature>
<evidence type="ECO:0000256" key="2">
    <source>
        <dbReference type="ARBA" id="ARBA00022448"/>
    </source>
</evidence>
<sequence length="1035" mass="115160">MGLFALAVPAMIFTHLFHRQSRNRDYDPEKAVRRDSDVSNGSGHEDSDGEGRDHSSHDILTSDTHHRRFRRVYSTATRTVVSGLSSSDDLSQSAPSVFKRFKDYVWPSDEGLVDLDSFVPNYRWIPIVAGTIIPFSILLEIPGLTEKWYIKTENNQIVAVQPNPPILDIGVAFSMACVAIANLLLILRFLEIRIKTVTLLCFLFLTVHDIINIVIITVFGVEHRFDDGFTYGQAFWSTLCSTAISSCTNILLITDFIRTPEFAKRGSGLTRKQRALVILVMVLLLYIAFCGLLSSIILDLTYINGLYFTVVSIETIGFGDIVPVTTGARVWTCLFISFGVITIGVAIAMCRETIMEGLEIGYRRRVRDLRERRRDARRFRRWEARWRRAVEFRLREKGEQIWVADAPKGDEDAIRVLGLDTGIKLPFFKRVGTKIKRTATVDSVLHPRHRRQHLNVEALSNAELEEAALEAGVPLEMFCDLGARRDELHHTPMPELLAHVHAAAAPDPLGVVHAVQDTRTAALHHALSSGWVGHPETPTQAQLGRMAAMLTKFGLAVSGHHVHPPGQPHGAYVEEAAVEHPHRPPPHAPVSSARPWRTSLNGSLLDGDGGGDVCRHPTTRWLKEFAKDVGQRPAWNYEKLKEVSAQEERRAYYAKLTIAWSLFLVFWLAGAGIFCATEGWTYGIGVYFCFIAFTTTGYGDYTPETPAGRSIFVFWALFGVGTLTILVSVLQEAGSSRYKTALHSRVFDKAVKNYRKNNKQILDVRHPLSAFEKDHDHLCNPTKPIAVRLQEAQEKTQRALELLPCDVVRNAKTFRDYVSFFVSASPGGIEGLAEAGIDIGAAKVPPDMRKLLDELGDIEGISARLKSEILQDDDARKTLFMLGLERNLKKLVGAAEKALLALTERDALATLDHQEQREKEKRRGRSSLARRPTGFAFDQLDLKRHDDDADRTHTVRAHSEPPPSGSRRVERIPRTGSETSIRGPENEPTFFLTNSASPISGRSRGTGRRGQSASSSSSSDVDDSESSSSAGPSGS</sequence>
<evidence type="ECO:0000256" key="10">
    <source>
        <dbReference type="SAM" id="Phobius"/>
    </source>
</evidence>
<keyword evidence="7 8" id="KW-0407">Ion channel</keyword>
<dbReference type="InterPro" id="IPR003280">
    <property type="entry name" value="2pore_dom_K_chnl"/>
</dbReference>
<dbReference type="AlphaFoldDB" id="A0A2G8S2D0"/>
<dbReference type="GO" id="GO:0015271">
    <property type="term" value="F:outward rectifier potassium channel activity"/>
    <property type="evidence" value="ECO:0007669"/>
    <property type="project" value="TreeGrafter"/>
</dbReference>
<dbReference type="GO" id="GO:0030322">
    <property type="term" value="P:stabilization of membrane potential"/>
    <property type="evidence" value="ECO:0007669"/>
    <property type="project" value="TreeGrafter"/>
</dbReference>
<evidence type="ECO:0000256" key="3">
    <source>
        <dbReference type="ARBA" id="ARBA00022692"/>
    </source>
</evidence>
<dbReference type="PANTHER" id="PTHR11003">
    <property type="entry name" value="POTASSIUM CHANNEL, SUBFAMILY K"/>
    <property type="match status" value="1"/>
</dbReference>
<dbReference type="OrthoDB" id="297496at2759"/>
<proteinExistence type="inferred from homology"/>
<evidence type="ECO:0000256" key="7">
    <source>
        <dbReference type="ARBA" id="ARBA00023303"/>
    </source>
</evidence>